<reference evidence="1 2" key="1">
    <citation type="journal article" date="2007" name="DNA Res.">
        <title>Complete genomic structure of the bloom-forming toxic cyanobacterium Microcystis aeruginosa NIES-843.</title>
        <authorList>
            <person name="Kaneko T."/>
            <person name="Nakajima N."/>
            <person name="Okamoto S."/>
            <person name="Suzuki I."/>
            <person name="Tanabe Y."/>
            <person name="Tamaoki M."/>
            <person name="Nakamura Y."/>
            <person name="Kasai F."/>
            <person name="Watanabe A."/>
            <person name="Kawashima K."/>
            <person name="Kishida Y."/>
            <person name="Ono A."/>
            <person name="Shimizu Y."/>
            <person name="Takahashi C."/>
            <person name="Minami C."/>
            <person name="Fujishiro T."/>
            <person name="Kohara M."/>
            <person name="Katoh M."/>
            <person name="Nakazaki N."/>
            <person name="Nakayama S."/>
            <person name="Yamada M."/>
            <person name="Tabata S."/>
            <person name="Watanabe M.M."/>
        </authorList>
    </citation>
    <scope>NUCLEOTIDE SEQUENCE [LARGE SCALE GENOMIC DNA]</scope>
    <source>
        <strain evidence="2">NIES-843 / IAM M-247</strain>
    </source>
</reference>
<sequence>MRNAGWCVPPKSIAGAVGLALGNAPYSDSDRTGVFQKKREICHLAGLIAERQEKRNRSLLSLCLIVKV</sequence>
<gene>
    <name evidence="1" type="ordered locus">MAE_39450</name>
</gene>
<dbReference type="PaxDb" id="449447-MAE_39450"/>
<proteinExistence type="predicted"/>
<evidence type="ECO:0000313" key="2">
    <source>
        <dbReference type="Proteomes" id="UP000001510"/>
    </source>
</evidence>
<accession>B0JQ43</accession>
<dbReference type="KEGG" id="mar:MAE_39450"/>
<dbReference type="AlphaFoldDB" id="B0JQ43"/>
<dbReference type="Proteomes" id="UP000001510">
    <property type="component" value="Chromosome"/>
</dbReference>
<dbReference type="HOGENOM" id="CLU_2789264_0_0_3"/>
<organism evidence="1 2">
    <name type="scientific">Microcystis aeruginosa (strain NIES-843 / IAM M-2473)</name>
    <dbReference type="NCBI Taxonomy" id="449447"/>
    <lineage>
        <taxon>Bacteria</taxon>
        <taxon>Bacillati</taxon>
        <taxon>Cyanobacteriota</taxon>
        <taxon>Cyanophyceae</taxon>
        <taxon>Oscillatoriophycideae</taxon>
        <taxon>Chroococcales</taxon>
        <taxon>Microcystaceae</taxon>
        <taxon>Microcystis</taxon>
    </lineage>
</organism>
<name>B0JQ43_MICAN</name>
<dbReference type="STRING" id="449447.MAE_39450"/>
<dbReference type="EnsemblBacteria" id="BAG03767">
    <property type="protein sequence ID" value="BAG03767"/>
    <property type="gene ID" value="MAE_39450"/>
</dbReference>
<protein>
    <submittedName>
        <fullName evidence="1">Uncharacterized protein</fullName>
    </submittedName>
</protein>
<dbReference type="EMBL" id="AP009552">
    <property type="protein sequence ID" value="BAG03767.1"/>
    <property type="molecule type" value="Genomic_DNA"/>
</dbReference>
<evidence type="ECO:0000313" key="1">
    <source>
        <dbReference type="EMBL" id="BAG03767.1"/>
    </source>
</evidence>
<keyword evidence="2" id="KW-1185">Reference proteome</keyword>